<keyword evidence="3" id="KW-1185">Reference proteome</keyword>
<dbReference type="SUPFAM" id="SSF55729">
    <property type="entry name" value="Acyl-CoA N-acyltransferases (Nat)"/>
    <property type="match status" value="1"/>
</dbReference>
<dbReference type="Gene3D" id="3.40.630.30">
    <property type="match status" value="1"/>
</dbReference>
<dbReference type="EC" id="2.3.1.57" evidence="2"/>
<reference evidence="2 3" key="1">
    <citation type="submission" date="2020-04" db="EMBL/GenBank/DDBJ databases">
        <title>MicrobeNet Type strains.</title>
        <authorList>
            <person name="Nicholson A.C."/>
        </authorList>
    </citation>
    <scope>NUCLEOTIDE SEQUENCE [LARGE SCALE GENOMIC DNA]</scope>
    <source>
        <strain evidence="2 3">ATCC BAA-330</strain>
    </source>
</reference>
<dbReference type="PANTHER" id="PTHR43415:SF6">
    <property type="entry name" value="SPERMIDINE N(1)-ACETYLTRANSFERASE"/>
    <property type="match status" value="1"/>
</dbReference>
<comment type="caution">
    <text evidence="2">The sequence shown here is derived from an EMBL/GenBank/DDBJ whole genome shotgun (WGS) entry which is preliminary data.</text>
</comment>
<protein>
    <submittedName>
        <fullName evidence="2">Spermidine N1-acetyltransferase</fullName>
        <ecNumber evidence="2">2.3.1.57</ecNumber>
    </submittedName>
</protein>
<name>A0ABX1LHJ0_9ACTN</name>
<dbReference type="PROSITE" id="PS51186">
    <property type="entry name" value="GNAT"/>
    <property type="match status" value="1"/>
</dbReference>
<accession>A0ABX1LHJ0</accession>
<dbReference type="EMBL" id="JABARZ010000006">
    <property type="protein sequence ID" value="NMD55641.1"/>
    <property type="molecule type" value="Genomic_DNA"/>
</dbReference>
<dbReference type="InterPro" id="IPR000182">
    <property type="entry name" value="GNAT_dom"/>
</dbReference>
<dbReference type="GO" id="GO:0004145">
    <property type="term" value="F:diamine N-acetyltransferase activity"/>
    <property type="evidence" value="ECO:0007669"/>
    <property type="project" value="UniProtKB-EC"/>
</dbReference>
<evidence type="ECO:0000259" key="1">
    <source>
        <dbReference type="PROSITE" id="PS51186"/>
    </source>
</evidence>
<dbReference type="CDD" id="cd04301">
    <property type="entry name" value="NAT_SF"/>
    <property type="match status" value="1"/>
</dbReference>
<sequence>MELTLRAMERTDLRFVHGLFNDRAVMSYWFEEPFDALAELEDIYERHIHDERERRFIIEYDGLPVGLVELVEINVIHRNCEFQIIVAPSAQGKGYAGPATRKALDYAFRILNLHKVYLYVDVANEKAAHVYEKLGFTQEGLLREQYFSNGRYRDARLMGMFQRDFLAADTTAEE</sequence>
<evidence type="ECO:0000313" key="3">
    <source>
        <dbReference type="Proteomes" id="UP000556611"/>
    </source>
</evidence>
<keyword evidence="2" id="KW-0012">Acyltransferase</keyword>
<dbReference type="PANTHER" id="PTHR43415">
    <property type="entry name" value="SPERMIDINE N(1)-ACETYLTRANSFERASE"/>
    <property type="match status" value="1"/>
</dbReference>
<dbReference type="NCBIfam" id="NF011709">
    <property type="entry name" value="PRK15130.1"/>
    <property type="match status" value="1"/>
</dbReference>
<dbReference type="InterPro" id="IPR016181">
    <property type="entry name" value="Acyl_CoA_acyltransferase"/>
</dbReference>
<keyword evidence="2" id="KW-0808">Transferase</keyword>
<dbReference type="Pfam" id="PF13302">
    <property type="entry name" value="Acetyltransf_3"/>
    <property type="match status" value="1"/>
</dbReference>
<gene>
    <name evidence="2" type="primary">speG</name>
    <name evidence="2" type="ORF">HHU10_08425</name>
</gene>
<dbReference type="RefSeq" id="WP_166443326.1">
    <property type="nucleotide sequence ID" value="NZ_JABARZ010000006.1"/>
</dbReference>
<feature type="domain" description="N-acetyltransferase" evidence="1">
    <location>
        <begin position="3"/>
        <end position="163"/>
    </location>
</feature>
<dbReference type="Proteomes" id="UP000556611">
    <property type="component" value="Unassembled WGS sequence"/>
</dbReference>
<proteinExistence type="predicted"/>
<evidence type="ECO:0000313" key="2">
    <source>
        <dbReference type="EMBL" id="NMD55641.1"/>
    </source>
</evidence>
<organism evidence="2 3">
    <name type="scientific">Tsukamurella columbiensis</name>
    <dbReference type="NCBI Taxonomy" id="128509"/>
    <lineage>
        <taxon>Bacteria</taxon>
        <taxon>Bacillati</taxon>
        <taxon>Actinomycetota</taxon>
        <taxon>Actinomycetes</taxon>
        <taxon>Mycobacteriales</taxon>
        <taxon>Tsukamurellaceae</taxon>
        <taxon>Tsukamurella</taxon>
    </lineage>
</organism>